<proteinExistence type="predicted"/>
<gene>
    <name evidence="1" type="ORF">CWS20_00340</name>
</gene>
<protein>
    <submittedName>
        <fullName evidence="1">Uncharacterized protein</fullName>
    </submittedName>
</protein>
<reference evidence="1 2" key="1">
    <citation type="journal article" date="2010" name="Int. J. Syst. Evol. Microbiol.">
        <title>Bacillus horneckiae sp. nov., isolated from a spacecraft-assembly clean room.</title>
        <authorList>
            <person name="Vaishampayan P."/>
            <person name="Probst A."/>
            <person name="Krishnamurthi S."/>
            <person name="Ghosh S."/>
            <person name="Osman S."/>
            <person name="McDowall A."/>
            <person name="Ruckmani A."/>
            <person name="Mayilraj S."/>
            <person name="Venkateswaran K."/>
        </authorList>
    </citation>
    <scope>NUCLEOTIDE SEQUENCE [LARGE SCALE GENOMIC DNA]</scope>
    <source>
        <strain evidence="2">1PO1SC</strain>
    </source>
</reference>
<name>A0A2N0ZNG8_9BACI</name>
<dbReference type="AlphaFoldDB" id="A0A2N0ZNG8"/>
<comment type="caution">
    <text evidence="1">The sequence shown here is derived from an EMBL/GenBank/DDBJ whole genome shotgun (WGS) entry which is preliminary data.</text>
</comment>
<accession>A0A2N0ZNG8</accession>
<organism evidence="1 2">
    <name type="scientific">Cytobacillus horneckiae</name>
    <dbReference type="NCBI Taxonomy" id="549687"/>
    <lineage>
        <taxon>Bacteria</taxon>
        <taxon>Bacillati</taxon>
        <taxon>Bacillota</taxon>
        <taxon>Bacilli</taxon>
        <taxon>Bacillales</taxon>
        <taxon>Bacillaceae</taxon>
        <taxon>Cytobacillus</taxon>
    </lineage>
</organism>
<keyword evidence="2" id="KW-1185">Reference proteome</keyword>
<dbReference type="Proteomes" id="UP000233343">
    <property type="component" value="Unassembled WGS sequence"/>
</dbReference>
<evidence type="ECO:0000313" key="2">
    <source>
        <dbReference type="Proteomes" id="UP000233343"/>
    </source>
</evidence>
<evidence type="ECO:0000313" key="1">
    <source>
        <dbReference type="EMBL" id="PKG31026.1"/>
    </source>
</evidence>
<dbReference type="RefSeq" id="WP_066191036.1">
    <property type="nucleotide sequence ID" value="NZ_JAFDQP010000014.1"/>
</dbReference>
<dbReference type="EMBL" id="PISD01000001">
    <property type="protein sequence ID" value="PKG31026.1"/>
    <property type="molecule type" value="Genomic_DNA"/>
</dbReference>
<sequence>MKGIYFINEKWIMNDYKTLDESLEIQKESISSFISTNSIETIKLNPYQLNDYYTIPHALYYDLKQTKPQIDCLIIYSEKVIEDFIESYPARWLVLKSFFNKVVFLDEVQSYHYQDIV</sequence>